<keyword evidence="1" id="KW-1133">Transmembrane helix</keyword>
<dbReference type="RefSeq" id="WP_196987904.1">
    <property type="nucleotide sequence ID" value="NZ_JADWYS010000001.1"/>
</dbReference>
<keyword evidence="1" id="KW-0812">Transmembrane</keyword>
<feature type="transmembrane region" description="Helical" evidence="1">
    <location>
        <begin position="41"/>
        <end position="62"/>
    </location>
</feature>
<evidence type="ECO:0000313" key="3">
    <source>
        <dbReference type="Proteomes" id="UP000651050"/>
    </source>
</evidence>
<reference evidence="2" key="1">
    <citation type="submission" date="2020-11" db="EMBL/GenBank/DDBJ databases">
        <title>Bacterial whole genome sequence for Caenimonas sp. DR4.4.</title>
        <authorList>
            <person name="Le V."/>
            <person name="Ko S.-R."/>
            <person name="Ahn C.-Y."/>
            <person name="Oh H.-M."/>
        </authorList>
    </citation>
    <scope>NUCLEOTIDE SEQUENCE</scope>
    <source>
        <strain evidence="2">DR4.4</strain>
    </source>
</reference>
<dbReference type="Proteomes" id="UP000651050">
    <property type="component" value="Unassembled WGS sequence"/>
</dbReference>
<sequence length="80" mass="8439">MKRHGRGALIENVLVGVFGAFLGGDFLVSMLHGGVVNDKDFHASSLGFAVVGAVVMVALLSVMRGKVGTLKQSKGKQRDR</sequence>
<evidence type="ECO:0000256" key="1">
    <source>
        <dbReference type="SAM" id="Phobius"/>
    </source>
</evidence>
<proteinExistence type="predicted"/>
<keyword evidence="1" id="KW-0472">Membrane</keyword>
<comment type="caution">
    <text evidence="2">The sequence shown here is derived from an EMBL/GenBank/DDBJ whole genome shotgun (WGS) entry which is preliminary data.</text>
</comment>
<dbReference type="AlphaFoldDB" id="A0A931H826"/>
<keyword evidence="3" id="KW-1185">Reference proteome</keyword>
<dbReference type="EMBL" id="JADWYS010000001">
    <property type="protein sequence ID" value="MBG9390147.1"/>
    <property type="molecule type" value="Genomic_DNA"/>
</dbReference>
<feature type="transmembrane region" description="Helical" evidence="1">
    <location>
        <begin position="12"/>
        <end position="35"/>
    </location>
</feature>
<gene>
    <name evidence="2" type="ORF">I5803_19110</name>
</gene>
<organism evidence="2 3">
    <name type="scientific">Caenimonas aquaedulcis</name>
    <dbReference type="NCBI Taxonomy" id="2793270"/>
    <lineage>
        <taxon>Bacteria</taxon>
        <taxon>Pseudomonadati</taxon>
        <taxon>Pseudomonadota</taxon>
        <taxon>Betaproteobacteria</taxon>
        <taxon>Burkholderiales</taxon>
        <taxon>Comamonadaceae</taxon>
        <taxon>Caenimonas</taxon>
    </lineage>
</organism>
<name>A0A931H826_9BURK</name>
<evidence type="ECO:0000313" key="2">
    <source>
        <dbReference type="EMBL" id="MBG9390147.1"/>
    </source>
</evidence>
<protein>
    <submittedName>
        <fullName evidence="2">GlsB/YeaQ/YmgE family stress response membrane protein</fullName>
    </submittedName>
</protein>
<accession>A0A931H826</accession>